<evidence type="ECO:0000313" key="3">
    <source>
        <dbReference type="Proteomes" id="UP001595818"/>
    </source>
</evidence>
<evidence type="ECO:0000259" key="1">
    <source>
        <dbReference type="Pfam" id="PF00534"/>
    </source>
</evidence>
<reference evidence="3" key="1">
    <citation type="journal article" date="2019" name="Int. J. Syst. Evol. Microbiol.">
        <title>The Global Catalogue of Microorganisms (GCM) 10K type strain sequencing project: providing services to taxonomists for standard genome sequencing and annotation.</title>
        <authorList>
            <consortium name="The Broad Institute Genomics Platform"/>
            <consortium name="The Broad Institute Genome Sequencing Center for Infectious Disease"/>
            <person name="Wu L."/>
            <person name="Ma J."/>
        </authorList>
    </citation>
    <scope>NUCLEOTIDE SEQUENCE [LARGE SCALE GENOMIC DNA]</scope>
    <source>
        <strain evidence="3">CGMCC 4.7466</strain>
    </source>
</reference>
<dbReference type="EMBL" id="JBHSJJ010000003">
    <property type="protein sequence ID" value="MFC4871579.1"/>
    <property type="molecule type" value="Genomic_DNA"/>
</dbReference>
<dbReference type="InterPro" id="IPR001296">
    <property type="entry name" value="Glyco_trans_1"/>
</dbReference>
<name>A0ABV9SYW6_9BACT</name>
<comment type="caution">
    <text evidence="2">The sequence shown here is derived from an EMBL/GenBank/DDBJ whole genome shotgun (WGS) entry which is preliminary data.</text>
</comment>
<organism evidence="2 3">
    <name type="scientific">Negadavirga shengliensis</name>
    <dbReference type="NCBI Taxonomy" id="1389218"/>
    <lineage>
        <taxon>Bacteria</taxon>
        <taxon>Pseudomonadati</taxon>
        <taxon>Bacteroidota</taxon>
        <taxon>Cytophagia</taxon>
        <taxon>Cytophagales</taxon>
        <taxon>Cyclobacteriaceae</taxon>
        <taxon>Negadavirga</taxon>
    </lineage>
</organism>
<feature type="domain" description="Glycosyl transferase family 1" evidence="1">
    <location>
        <begin position="202"/>
        <end position="360"/>
    </location>
</feature>
<dbReference type="RefSeq" id="WP_377063168.1">
    <property type="nucleotide sequence ID" value="NZ_JBHSJJ010000003.1"/>
</dbReference>
<accession>A0ABV9SYW6</accession>
<protein>
    <submittedName>
        <fullName evidence="2">Glycosyltransferase family 4 protein</fullName>
    </submittedName>
</protein>
<dbReference type="Gene3D" id="3.40.50.2000">
    <property type="entry name" value="Glycogen Phosphorylase B"/>
    <property type="match status" value="2"/>
</dbReference>
<proteinExistence type="predicted"/>
<dbReference type="Proteomes" id="UP001595818">
    <property type="component" value="Unassembled WGS sequence"/>
</dbReference>
<keyword evidence="3" id="KW-1185">Reference proteome</keyword>
<gene>
    <name evidence="2" type="ORF">ACFPFU_07765</name>
</gene>
<dbReference type="Pfam" id="PF00534">
    <property type="entry name" value="Glycos_transf_1"/>
    <property type="match status" value="1"/>
</dbReference>
<sequence length="400" mass="46704">MDKIKDRKIVVINQATNYLTIGFCNSFYERFGSVSLITGSIHVQGEQLNPAITVTKINKWVERPSWKKMFSFLRAMLSMWVLLLTRYRKHEVFFVSLPPMAYLLNLVLPNRFSMVIWDVYPDVFKITGMRENHAVYKLWSRLNRRSFRKAYRVFTISDRMADLLQQYVDRAKIIVQPIWSIFQENEKVIKEENPFVQIHSLDTYFVVQYSGNIGLTHKVEVLVDLAEKMREYDHILFQIIGRGPRKPVLEKLVSEKSLPNCQFLPFQTDEMFPFSLSAADLGVVILDEKTSRGSVPSKSYNLMSYGIPSLYIASEDSQLKVYADKYNHARCYSEQQLDEAAEFILNLSESKALQKEMALAAERASLDFRRNNAHKFVEKYLNEHPIIHTEESVEYQAKNF</sequence>
<dbReference type="SUPFAM" id="SSF53756">
    <property type="entry name" value="UDP-Glycosyltransferase/glycogen phosphorylase"/>
    <property type="match status" value="1"/>
</dbReference>
<dbReference type="CDD" id="cd03794">
    <property type="entry name" value="GT4_WbuB-like"/>
    <property type="match status" value="1"/>
</dbReference>
<evidence type="ECO:0000313" key="2">
    <source>
        <dbReference type="EMBL" id="MFC4871579.1"/>
    </source>
</evidence>